<accession>A0A1B2ESK2</accession>
<dbReference type="EMBL" id="CP016617">
    <property type="protein sequence ID" value="ANY82802.1"/>
    <property type="molecule type" value="Genomic_DNA"/>
</dbReference>
<gene>
    <name evidence="1" type="ORF">BB934_31680</name>
</gene>
<geneLocation type="plasmid" evidence="1">
    <name>unnamed1</name>
</geneLocation>
<dbReference type="RefSeq" id="WP_099513906.1">
    <property type="nucleotide sequence ID" value="NZ_CP016617.1"/>
</dbReference>
<dbReference type="AlphaFoldDB" id="A0A1B2ESK2"/>
<sequence>MVQCTANQYNYGFKWKGRKHKHLCSELVAVVFKEMGFDLPGDPHKVLPTDIDRISRKGGGWRDVTDEVREELASLNCYGMYYDFVDAPKGLAVAKRDLLEHRLVFHGAVLNEEKRKTAKKVFGMTESRDYFSSGRLWTELKDIQNHAAKMDRIVGVFFRAFAEMMVRDQGIYYFFEDLELPGRLPKMKG</sequence>
<reference evidence="1" key="1">
    <citation type="submission" date="2016-07" db="EMBL/GenBank/DDBJ databases">
        <title>Microvirga ossetica sp. nov. a new species of rhizobia isolated from root nodules of the legume species Vicia alpestris Steven originated from North Ossetia region in the Caucasus.</title>
        <authorList>
            <person name="Safronova V.I."/>
            <person name="Kuznetsova I.G."/>
            <person name="Sazanova A.L."/>
            <person name="Belimov A."/>
            <person name="Andronov E."/>
            <person name="Osledkin Y.S."/>
            <person name="Onishchuk O.P."/>
            <person name="Kurchak O.N."/>
            <person name="Shaposhnikov A.I."/>
            <person name="Willems A."/>
            <person name="Tikhonovich I.A."/>
        </authorList>
    </citation>
    <scope>NUCLEOTIDE SEQUENCE [LARGE SCALE GENOMIC DNA]</scope>
    <source>
        <strain evidence="1">V5/3M</strain>
        <plasmid evidence="1">unnamed1</plasmid>
    </source>
</reference>
<organism evidence="1">
    <name type="scientific">Microvirga ossetica</name>
    <dbReference type="NCBI Taxonomy" id="1882682"/>
    <lineage>
        <taxon>Bacteria</taxon>
        <taxon>Pseudomonadati</taxon>
        <taxon>Pseudomonadota</taxon>
        <taxon>Alphaproteobacteria</taxon>
        <taxon>Hyphomicrobiales</taxon>
        <taxon>Methylobacteriaceae</taxon>
        <taxon>Microvirga</taxon>
    </lineage>
</organism>
<dbReference type="KEGG" id="moc:BB934_31680"/>
<name>A0A1B2ESK2_9HYPH</name>
<evidence type="ECO:0000313" key="1">
    <source>
        <dbReference type="EMBL" id="ANY82802.1"/>
    </source>
</evidence>
<keyword evidence="1" id="KW-0614">Plasmid</keyword>
<proteinExistence type="predicted"/>
<protein>
    <submittedName>
        <fullName evidence="1">Uncharacterized protein</fullName>
    </submittedName>
</protein>
<dbReference type="Gene3D" id="3.90.1720.10">
    <property type="entry name" value="endopeptidase domain like (from Nostoc punctiforme)"/>
    <property type="match status" value="1"/>
</dbReference>